<organism evidence="3 4">
    <name type="scientific">Methylobacterium brachiatum</name>
    <dbReference type="NCBI Taxonomy" id="269660"/>
    <lineage>
        <taxon>Bacteria</taxon>
        <taxon>Pseudomonadati</taxon>
        <taxon>Pseudomonadota</taxon>
        <taxon>Alphaproteobacteria</taxon>
        <taxon>Hyphomicrobiales</taxon>
        <taxon>Methylobacteriaceae</taxon>
        <taxon>Methylobacterium</taxon>
    </lineage>
</organism>
<dbReference type="Proteomes" id="UP001223420">
    <property type="component" value="Unassembled WGS sequence"/>
</dbReference>
<evidence type="ECO:0000313" key="4">
    <source>
        <dbReference type="Proteomes" id="UP001223420"/>
    </source>
</evidence>
<accession>A0AAJ1X012</accession>
<evidence type="ECO:0000313" key="3">
    <source>
        <dbReference type="EMBL" id="MDQ0547585.1"/>
    </source>
</evidence>
<dbReference type="EMBL" id="JAUSWL010000031">
    <property type="protein sequence ID" value="MDQ0547585.1"/>
    <property type="molecule type" value="Genomic_DNA"/>
</dbReference>
<dbReference type="RefSeq" id="WP_127993403.1">
    <property type="nucleotide sequence ID" value="NZ_JAJALK010000034.1"/>
</dbReference>
<sequence>MARISGDDFAKRLEAKTRPVEPQRIDPPAHRPDRTAALSRKEQLSRQGLSFTGYYVNEKAREQLRDLAYRTRRDKQDLFREAMNLLFEKYDMDAVSYD</sequence>
<dbReference type="InterPro" id="IPR046765">
    <property type="entry name" value="Antitox_RHH"/>
</dbReference>
<feature type="domain" description="Antitoxin-like ribbon-helix-helix" evidence="2">
    <location>
        <begin position="47"/>
        <end position="92"/>
    </location>
</feature>
<protein>
    <recommendedName>
        <fullName evidence="2">Antitoxin-like ribbon-helix-helix domain-containing protein</fullName>
    </recommendedName>
</protein>
<name>A0AAJ1X012_9HYPH</name>
<feature type="region of interest" description="Disordered" evidence="1">
    <location>
        <begin position="1"/>
        <end position="44"/>
    </location>
</feature>
<comment type="caution">
    <text evidence="3">The sequence shown here is derived from an EMBL/GenBank/DDBJ whole genome shotgun (WGS) entry which is preliminary data.</text>
</comment>
<evidence type="ECO:0000259" key="2">
    <source>
        <dbReference type="Pfam" id="PF20605"/>
    </source>
</evidence>
<dbReference type="Pfam" id="PF20605">
    <property type="entry name" value="Antitox_RHH"/>
    <property type="match status" value="1"/>
</dbReference>
<reference evidence="3" key="1">
    <citation type="submission" date="2023-07" db="EMBL/GenBank/DDBJ databases">
        <title>Genomic Encyclopedia of Type Strains, Phase IV (KMG-IV): sequencing the most valuable type-strain genomes for metagenomic binning, comparative biology and taxonomic classification.</title>
        <authorList>
            <person name="Goeker M."/>
        </authorList>
    </citation>
    <scope>NUCLEOTIDE SEQUENCE</scope>
    <source>
        <strain evidence="3">DSM 19569</strain>
    </source>
</reference>
<proteinExistence type="predicted"/>
<evidence type="ECO:0000256" key="1">
    <source>
        <dbReference type="SAM" id="MobiDB-lite"/>
    </source>
</evidence>
<dbReference type="AlphaFoldDB" id="A0AAJ1X012"/>
<gene>
    <name evidence="3" type="ORF">QO001_006544</name>
</gene>